<dbReference type="GO" id="GO:0019323">
    <property type="term" value="P:pentose catabolic process"/>
    <property type="evidence" value="ECO:0007669"/>
    <property type="project" value="TreeGrafter"/>
</dbReference>
<dbReference type="InterPro" id="IPR001303">
    <property type="entry name" value="Aldolase_II/adducin_N"/>
</dbReference>
<evidence type="ECO:0000259" key="3">
    <source>
        <dbReference type="SMART" id="SM01007"/>
    </source>
</evidence>
<dbReference type="InterPro" id="IPR050197">
    <property type="entry name" value="Aldolase_class_II_sugar_metab"/>
</dbReference>
<evidence type="ECO:0000256" key="1">
    <source>
        <dbReference type="ARBA" id="ARBA00022723"/>
    </source>
</evidence>
<dbReference type="SMART" id="SM01007">
    <property type="entry name" value="Aldolase_II"/>
    <property type="match status" value="1"/>
</dbReference>
<sequence>MPEPSQLFAEQRRSVAAACRRLAEAGLLIGTAGNVSVRAGDRIAVTATGVVLGQVTSEQVTVVGPDGDVVAGHLRPTSEVELHLGIYRRYDAGAVVHTHSPQATALSLVLDELPCVHYQQLMLGGTTRVAPFAPFGSPELAEQVLSALGGRSAALMANHGAVVYGPTLEKAVDNALLLEWACGLYLRAACLGVPRVLDEDQQAAVIRAAMRRGYGTPRPIDDTTRSTEEKSR</sequence>
<dbReference type="GO" id="GO:0046872">
    <property type="term" value="F:metal ion binding"/>
    <property type="evidence" value="ECO:0007669"/>
    <property type="project" value="UniProtKB-KW"/>
</dbReference>
<dbReference type="PANTHER" id="PTHR22789">
    <property type="entry name" value="FUCULOSE PHOSPHATE ALDOLASE"/>
    <property type="match status" value="1"/>
</dbReference>
<dbReference type="Pfam" id="PF00596">
    <property type="entry name" value="Aldolase_II"/>
    <property type="match status" value="1"/>
</dbReference>
<dbReference type="PANTHER" id="PTHR22789:SF0">
    <property type="entry name" value="3-OXO-TETRONATE 4-PHOSPHATE DECARBOXYLASE-RELATED"/>
    <property type="match status" value="1"/>
</dbReference>
<dbReference type="EMBL" id="CP163441">
    <property type="protein sequence ID" value="XDQ40941.1"/>
    <property type="molecule type" value="Genomic_DNA"/>
</dbReference>
<protein>
    <submittedName>
        <fullName evidence="4">Class II aldolase/adducin family protein</fullName>
    </submittedName>
</protein>
<evidence type="ECO:0000256" key="2">
    <source>
        <dbReference type="ARBA" id="ARBA00023239"/>
    </source>
</evidence>
<reference evidence="4" key="1">
    <citation type="submission" date="2024-07" db="EMBL/GenBank/DDBJ databases">
        <authorList>
            <person name="Yu S.T."/>
        </authorList>
    </citation>
    <scope>NUCLEOTIDE SEQUENCE</scope>
    <source>
        <strain evidence="4">R39</strain>
    </source>
</reference>
<keyword evidence="2" id="KW-0456">Lyase</keyword>
<proteinExistence type="predicted"/>
<gene>
    <name evidence="4" type="ORF">AB5J52_00935</name>
</gene>
<feature type="domain" description="Class II aldolase/adducin N-terminal" evidence="3">
    <location>
        <begin position="13"/>
        <end position="186"/>
    </location>
</feature>
<name>A0AB39QET8_9ACTN</name>
<dbReference type="AlphaFoldDB" id="A0AB39QET8"/>
<dbReference type="InterPro" id="IPR036409">
    <property type="entry name" value="Aldolase_II/adducin_N_sf"/>
</dbReference>
<keyword evidence="1" id="KW-0479">Metal-binding</keyword>
<accession>A0AB39QET8</accession>
<dbReference type="Gene3D" id="3.40.225.10">
    <property type="entry name" value="Class II aldolase/adducin N-terminal domain"/>
    <property type="match status" value="1"/>
</dbReference>
<dbReference type="GO" id="GO:0016832">
    <property type="term" value="F:aldehyde-lyase activity"/>
    <property type="evidence" value="ECO:0007669"/>
    <property type="project" value="TreeGrafter"/>
</dbReference>
<dbReference type="SUPFAM" id="SSF53639">
    <property type="entry name" value="AraD/HMP-PK domain-like"/>
    <property type="match status" value="1"/>
</dbReference>
<organism evidence="4">
    <name type="scientific">Streptomyces sp. R39</name>
    <dbReference type="NCBI Taxonomy" id="3238631"/>
    <lineage>
        <taxon>Bacteria</taxon>
        <taxon>Bacillati</taxon>
        <taxon>Actinomycetota</taxon>
        <taxon>Actinomycetes</taxon>
        <taxon>Kitasatosporales</taxon>
        <taxon>Streptomycetaceae</taxon>
        <taxon>Streptomyces</taxon>
    </lineage>
</organism>
<evidence type="ECO:0000313" key="4">
    <source>
        <dbReference type="EMBL" id="XDQ40941.1"/>
    </source>
</evidence>
<dbReference type="GO" id="GO:0005829">
    <property type="term" value="C:cytosol"/>
    <property type="evidence" value="ECO:0007669"/>
    <property type="project" value="TreeGrafter"/>
</dbReference>
<dbReference type="RefSeq" id="WP_369220694.1">
    <property type="nucleotide sequence ID" value="NZ_CP163441.1"/>
</dbReference>